<dbReference type="PANTHER" id="PTHR23028:SF53">
    <property type="entry name" value="ACYL_TRANSF_3 DOMAIN-CONTAINING PROTEIN"/>
    <property type="match status" value="1"/>
</dbReference>
<proteinExistence type="predicted"/>
<keyword evidence="1" id="KW-0472">Membrane</keyword>
<dbReference type="Proteomes" id="UP000180043">
    <property type="component" value="Unassembled WGS sequence"/>
</dbReference>
<feature type="transmembrane region" description="Helical" evidence="1">
    <location>
        <begin position="206"/>
        <end position="223"/>
    </location>
</feature>
<evidence type="ECO:0000313" key="4">
    <source>
        <dbReference type="EMBL" id="OHU80139.1"/>
    </source>
</evidence>
<feature type="transmembrane region" description="Helical" evidence="1">
    <location>
        <begin position="180"/>
        <end position="200"/>
    </location>
</feature>
<feature type="transmembrane region" description="Helical" evidence="1">
    <location>
        <begin position="154"/>
        <end position="173"/>
    </location>
</feature>
<evidence type="ECO:0000259" key="2">
    <source>
        <dbReference type="Pfam" id="PF01757"/>
    </source>
</evidence>
<feature type="domain" description="Acyltransferase 3" evidence="2">
    <location>
        <begin position="13"/>
        <end position="325"/>
    </location>
</feature>
<dbReference type="GO" id="GO:0016020">
    <property type="term" value="C:membrane"/>
    <property type="evidence" value="ECO:0007669"/>
    <property type="project" value="TreeGrafter"/>
</dbReference>
<gene>
    <name evidence="3" type="ORF">BKG82_25050</name>
    <name evidence="4" type="ORF">BKG84_18830</name>
</gene>
<feature type="transmembrane region" description="Helical" evidence="1">
    <location>
        <begin position="88"/>
        <end position="106"/>
    </location>
</feature>
<evidence type="ECO:0000313" key="6">
    <source>
        <dbReference type="Proteomes" id="UP000180043"/>
    </source>
</evidence>
<reference evidence="5 6" key="1">
    <citation type="submission" date="2016-10" db="EMBL/GenBank/DDBJ databases">
        <title>Evaluation of Human, Veterinary and Environmental Mycobacterium chelonae Isolates by Core Genome Phylogenomic Analysis, Targeted Gene Comparison, and Anti-microbial Susceptibility Patterns: A Tale of Mistaken Identities.</title>
        <authorList>
            <person name="Fogelson S.B."/>
            <person name="Camus A.C."/>
            <person name="Lorenz W."/>
            <person name="Vasireddy R."/>
            <person name="Vasireddy S."/>
            <person name="Smith T."/>
            <person name="Brown-Elliott B.A."/>
            <person name="Wallace R.J.Jr."/>
            <person name="Hasan N.A."/>
            <person name="Reischl U."/>
            <person name="Sanchez S."/>
        </authorList>
    </citation>
    <scope>NUCLEOTIDE SEQUENCE [LARGE SCALE GENOMIC DNA]</scope>
    <source>
        <strain evidence="3 6">15515</strain>
        <strain evidence="4 5">15518</strain>
    </source>
</reference>
<dbReference type="InterPro" id="IPR002656">
    <property type="entry name" value="Acyl_transf_3_dom"/>
</dbReference>
<dbReference type="InterPro" id="IPR050879">
    <property type="entry name" value="Acyltransferase_3"/>
</dbReference>
<protein>
    <submittedName>
        <fullName evidence="3">Acyltransferase</fullName>
    </submittedName>
</protein>
<dbReference type="EMBL" id="MLIS01000001">
    <property type="protein sequence ID" value="OHU80139.1"/>
    <property type="molecule type" value="Genomic_DNA"/>
</dbReference>
<dbReference type="Pfam" id="PF01757">
    <property type="entry name" value="Acyl_transf_3"/>
    <property type="match status" value="1"/>
</dbReference>
<dbReference type="PANTHER" id="PTHR23028">
    <property type="entry name" value="ACETYLTRANSFERASE"/>
    <property type="match status" value="1"/>
</dbReference>
<feature type="transmembrane region" description="Helical" evidence="1">
    <location>
        <begin position="12"/>
        <end position="31"/>
    </location>
</feature>
<dbReference type="AlphaFoldDB" id="A0A1S1LE34"/>
<keyword evidence="1" id="KW-0812">Transmembrane</keyword>
<feature type="transmembrane region" description="Helical" evidence="1">
    <location>
        <begin position="310"/>
        <end position="330"/>
    </location>
</feature>
<feature type="transmembrane region" description="Helical" evidence="1">
    <location>
        <begin position="255"/>
        <end position="273"/>
    </location>
</feature>
<keyword evidence="3" id="KW-0808">Transferase</keyword>
<evidence type="ECO:0000256" key="1">
    <source>
        <dbReference type="SAM" id="Phobius"/>
    </source>
</evidence>
<dbReference type="Proteomes" id="UP000179441">
    <property type="component" value="Unassembled WGS sequence"/>
</dbReference>
<feature type="transmembrane region" description="Helical" evidence="1">
    <location>
        <begin position="285"/>
        <end position="304"/>
    </location>
</feature>
<evidence type="ECO:0000313" key="3">
    <source>
        <dbReference type="EMBL" id="OHU47630.1"/>
    </source>
</evidence>
<keyword evidence="3" id="KW-0012">Acyltransferase</keyword>
<accession>A0A1S1LE34</accession>
<keyword evidence="5" id="KW-1185">Reference proteome</keyword>
<feature type="transmembrane region" description="Helical" evidence="1">
    <location>
        <begin position="46"/>
        <end position="67"/>
    </location>
</feature>
<dbReference type="RefSeq" id="WP_057967192.1">
    <property type="nucleotide sequence ID" value="NZ_CP050145.1"/>
</dbReference>
<comment type="caution">
    <text evidence="3">The sequence shown here is derived from an EMBL/GenBank/DDBJ whole genome shotgun (WGS) entry which is preliminary data.</text>
</comment>
<name>A0A1S1LE34_MYCCH</name>
<evidence type="ECO:0000313" key="5">
    <source>
        <dbReference type="Proteomes" id="UP000179441"/>
    </source>
</evidence>
<dbReference type="GO" id="GO:0000271">
    <property type="term" value="P:polysaccharide biosynthetic process"/>
    <property type="evidence" value="ECO:0007669"/>
    <property type="project" value="TreeGrafter"/>
</dbReference>
<dbReference type="EMBL" id="MLIQ01000032">
    <property type="protein sequence ID" value="OHU47630.1"/>
    <property type="molecule type" value="Genomic_DNA"/>
</dbReference>
<organism evidence="3 6">
    <name type="scientific">Mycobacteroides chelonae</name>
    <name type="common">Mycobacterium chelonae</name>
    <dbReference type="NCBI Taxonomy" id="1774"/>
    <lineage>
        <taxon>Bacteria</taxon>
        <taxon>Bacillati</taxon>
        <taxon>Actinomycetota</taxon>
        <taxon>Actinomycetes</taxon>
        <taxon>Mycobacteriales</taxon>
        <taxon>Mycobacteriaceae</taxon>
        <taxon>Mycobacteroides</taxon>
    </lineage>
</organism>
<feature type="transmembrane region" description="Helical" evidence="1">
    <location>
        <begin position="230"/>
        <end position="249"/>
    </location>
</feature>
<dbReference type="GO" id="GO:0016747">
    <property type="term" value="F:acyltransferase activity, transferring groups other than amino-acyl groups"/>
    <property type="evidence" value="ECO:0007669"/>
    <property type="project" value="InterPro"/>
</dbReference>
<sequence length="347" mass="37966">MTLGQVFDPRQNALNAWRLGLATTVILWHSWPLTGHRLPFPAYEGLLAQVGVDGFFALSGFLITASWMRHPSPRDFFIARALRIFPGLWICLAITAFVIAPVSVAIQGGSAASLLGSSKPFEYFLNNAMLNVFYAGIDGTPRNIPWPGIWNGSIWTLIFEFVCYIAVAALGITGALKRQWVVPAAFVLFLCAAAYLSYPVFAMETIPQMVARFALMFAAGALLHQYRDALPARWSFVAICLGILALSGLTSNYRVIGALPLAYVVIVSGALIHDKRLNLGNDLSYGVYIYAFPIQQLLAVAGLAVLPPFLFFLVATALTLPLAALSWFVVEKHAMSLKARFRRAPVP</sequence>
<keyword evidence="1" id="KW-1133">Transmembrane helix</keyword>